<name>A0A5C1K9V4_9CAUD</name>
<protein>
    <submittedName>
        <fullName evidence="1">Uncharacterized protein</fullName>
    </submittedName>
</protein>
<dbReference type="RefSeq" id="YP_010661095.1">
    <property type="nucleotide sequence ID" value="NC_070882.1"/>
</dbReference>
<evidence type="ECO:0000313" key="1">
    <source>
        <dbReference type="EMBL" id="QEM42084.1"/>
    </source>
</evidence>
<dbReference type="Proteomes" id="UP000322144">
    <property type="component" value="Segment"/>
</dbReference>
<dbReference type="EMBL" id="MN103543">
    <property type="protein sequence ID" value="QEM42084.1"/>
    <property type="molecule type" value="Genomic_DNA"/>
</dbReference>
<accession>A0A5C1K9V4</accession>
<evidence type="ECO:0000313" key="2">
    <source>
        <dbReference type="Proteomes" id="UP000322144"/>
    </source>
</evidence>
<dbReference type="KEGG" id="vg:77937105"/>
<keyword evidence="2" id="KW-1185">Reference proteome</keyword>
<dbReference type="GeneID" id="77937105"/>
<proteinExistence type="predicted"/>
<reference evidence="1 2" key="1">
    <citation type="submission" date="2019-06" db="EMBL/GenBank/DDBJ databases">
        <title>A distant relative of Phikzvirus genus phages from a therapeutic phage collection.</title>
        <authorList>
            <person name="Hejnowicz M.S."/>
            <person name="Dabrowski K."/>
            <person name="Gawor J."/>
            <person name="Weber-Dabrowska B."/>
            <person name="Gromadka R."/>
            <person name="Lobocka M.B."/>
        </authorList>
    </citation>
    <scope>NUCLEOTIDE SEQUENCE [LARGE SCALE GENOMIC DNA]</scope>
</reference>
<organism evidence="1 2">
    <name type="scientific">Pseudomonas phage vB_PaeM_PS119XW</name>
    <dbReference type="NCBI Taxonomy" id="2601632"/>
    <lineage>
        <taxon>Viruses</taxon>
        <taxon>Duplodnaviria</taxon>
        <taxon>Heunggongvirae</taxon>
        <taxon>Uroviricota</taxon>
        <taxon>Caudoviricetes</taxon>
        <taxon>Chimalliviridae</taxon>
        <taxon>Pawinskivirus</taxon>
        <taxon>Pawinskivirus PS119XW</taxon>
    </lineage>
</organism>
<sequence>MLTVIFKRHDKRHELCIDNPEDLIALLIVLQNSDEVSEYKVINSDSGVVKDFKVSFGWGNEFFSKNAPDGFTWSNNLI</sequence>